<organism evidence="3 4">
    <name type="scientific">Virgisporangium aliadipatigenens</name>
    <dbReference type="NCBI Taxonomy" id="741659"/>
    <lineage>
        <taxon>Bacteria</taxon>
        <taxon>Bacillati</taxon>
        <taxon>Actinomycetota</taxon>
        <taxon>Actinomycetes</taxon>
        <taxon>Micromonosporales</taxon>
        <taxon>Micromonosporaceae</taxon>
        <taxon>Virgisporangium</taxon>
    </lineage>
</organism>
<feature type="domain" description="AMP-dependent synthetase/ligase" evidence="1">
    <location>
        <begin position="11"/>
        <end position="372"/>
    </location>
</feature>
<dbReference type="Pfam" id="PF13193">
    <property type="entry name" value="AMP-binding_C"/>
    <property type="match status" value="1"/>
</dbReference>
<dbReference type="RefSeq" id="WP_203900421.1">
    <property type="nucleotide sequence ID" value="NZ_BOPF01000013.1"/>
</dbReference>
<dbReference type="InterPro" id="IPR042099">
    <property type="entry name" value="ANL_N_sf"/>
</dbReference>
<dbReference type="SUPFAM" id="SSF56801">
    <property type="entry name" value="Acetyl-CoA synthetase-like"/>
    <property type="match status" value="1"/>
</dbReference>
<dbReference type="GO" id="GO:0016877">
    <property type="term" value="F:ligase activity, forming carbon-sulfur bonds"/>
    <property type="evidence" value="ECO:0007669"/>
    <property type="project" value="UniProtKB-ARBA"/>
</dbReference>
<sequence length="513" mass="54611">MTILSLASVLAEAARRYPDKTAIVDPYQRVTYAELWQQARAYAAGLRELGVKPGDAVALQCPNLADFPRAYYGILAAGAAVVPVHLLLTPEEIAYVLKDSGATLLISHAATLQNGAPAAGAAGIPLVTLGPVPADVPVKRLEEVSASVPPLPLHVSREAEDPAVIFYTSGTTGDPKGAVLSHLNLVLNATVNAFDNNDVSSSDVALGALPLFHTYGQTVSMNASFRIGMTVILLPRFTGDAAIDVMIKENVTIFHGVPTMYVALLEAAANRTDLPAVRVAVSGGAALPVAVLEKFKAVFGSTIFEGYGLSETSPTATTNQPHFGTRPGTVGHAIWGVDVEIARAEVEDSIELLPAGELGEIVIRGHNVFTGYIGRPEATAEAVIDGWFRTGDLGTKSADGFISIVDRKKDLVIRGGFNVYPREVEEVLARHPGVTQVAVIGVPDPVHGEEIMAVVIPHKDADAGAPTEEELIEYAKEHLGRHKYPRQVRFVDELPMGPSMKVLKRQLRKEITA</sequence>
<dbReference type="PANTHER" id="PTHR43767">
    <property type="entry name" value="LONG-CHAIN-FATTY-ACID--COA LIGASE"/>
    <property type="match status" value="1"/>
</dbReference>
<dbReference type="InterPro" id="IPR000873">
    <property type="entry name" value="AMP-dep_synth/lig_dom"/>
</dbReference>
<dbReference type="InterPro" id="IPR050237">
    <property type="entry name" value="ATP-dep_AMP-bd_enzyme"/>
</dbReference>
<dbReference type="PANTHER" id="PTHR43767:SF12">
    <property type="entry name" value="AMP-DEPENDENT SYNTHETASE AND LIGASE"/>
    <property type="match status" value="1"/>
</dbReference>
<dbReference type="InterPro" id="IPR045851">
    <property type="entry name" value="AMP-bd_C_sf"/>
</dbReference>
<dbReference type="Proteomes" id="UP000619260">
    <property type="component" value="Unassembled WGS sequence"/>
</dbReference>
<evidence type="ECO:0000313" key="4">
    <source>
        <dbReference type="Proteomes" id="UP000619260"/>
    </source>
</evidence>
<keyword evidence="4" id="KW-1185">Reference proteome</keyword>
<name>A0A8J4DRB1_9ACTN</name>
<dbReference type="Gene3D" id="3.30.300.30">
    <property type="match status" value="1"/>
</dbReference>
<dbReference type="AlphaFoldDB" id="A0A8J4DRB1"/>
<dbReference type="EMBL" id="BOPF01000013">
    <property type="protein sequence ID" value="GIJ46886.1"/>
    <property type="molecule type" value="Genomic_DNA"/>
</dbReference>
<protein>
    <submittedName>
        <fullName evidence="3">AMP-dependent synthetase</fullName>
    </submittedName>
</protein>
<dbReference type="InterPro" id="IPR020845">
    <property type="entry name" value="AMP-binding_CS"/>
</dbReference>
<proteinExistence type="predicted"/>
<dbReference type="Pfam" id="PF00501">
    <property type="entry name" value="AMP-binding"/>
    <property type="match status" value="1"/>
</dbReference>
<dbReference type="InterPro" id="IPR025110">
    <property type="entry name" value="AMP-bd_C"/>
</dbReference>
<dbReference type="Gene3D" id="3.40.50.12780">
    <property type="entry name" value="N-terminal domain of ligase-like"/>
    <property type="match status" value="1"/>
</dbReference>
<gene>
    <name evidence="3" type="ORF">Val02_37720</name>
</gene>
<accession>A0A8J4DRB1</accession>
<evidence type="ECO:0000313" key="3">
    <source>
        <dbReference type="EMBL" id="GIJ46886.1"/>
    </source>
</evidence>
<feature type="domain" description="AMP-binding enzyme C-terminal" evidence="2">
    <location>
        <begin position="423"/>
        <end position="499"/>
    </location>
</feature>
<reference evidence="3" key="1">
    <citation type="submission" date="2021-01" db="EMBL/GenBank/DDBJ databases">
        <title>Whole genome shotgun sequence of Virgisporangium aliadipatigenens NBRC 105644.</title>
        <authorList>
            <person name="Komaki H."/>
            <person name="Tamura T."/>
        </authorList>
    </citation>
    <scope>NUCLEOTIDE SEQUENCE</scope>
    <source>
        <strain evidence="3">NBRC 105644</strain>
    </source>
</reference>
<evidence type="ECO:0000259" key="2">
    <source>
        <dbReference type="Pfam" id="PF13193"/>
    </source>
</evidence>
<comment type="caution">
    <text evidence="3">The sequence shown here is derived from an EMBL/GenBank/DDBJ whole genome shotgun (WGS) entry which is preliminary data.</text>
</comment>
<evidence type="ECO:0000259" key="1">
    <source>
        <dbReference type="Pfam" id="PF00501"/>
    </source>
</evidence>
<dbReference type="CDD" id="cd05936">
    <property type="entry name" value="FC-FACS_FadD_like"/>
    <property type="match status" value="1"/>
</dbReference>
<dbReference type="PROSITE" id="PS00455">
    <property type="entry name" value="AMP_BINDING"/>
    <property type="match status" value="1"/>
</dbReference>